<name>X0RVC2_9ZZZZ</name>
<protein>
    <submittedName>
        <fullName evidence="1">Uncharacterized protein</fullName>
    </submittedName>
</protein>
<organism evidence="1">
    <name type="scientific">marine sediment metagenome</name>
    <dbReference type="NCBI Taxonomy" id="412755"/>
    <lineage>
        <taxon>unclassified sequences</taxon>
        <taxon>metagenomes</taxon>
        <taxon>ecological metagenomes</taxon>
    </lineage>
</organism>
<feature type="non-terminal residue" evidence="1">
    <location>
        <position position="1"/>
    </location>
</feature>
<accession>X0RVC2</accession>
<proteinExistence type="predicted"/>
<dbReference type="EMBL" id="BARS01005002">
    <property type="protein sequence ID" value="GAF67702.1"/>
    <property type="molecule type" value="Genomic_DNA"/>
</dbReference>
<comment type="caution">
    <text evidence="1">The sequence shown here is derived from an EMBL/GenBank/DDBJ whole genome shotgun (WGS) entry which is preliminary data.</text>
</comment>
<sequence length="40" mass="4535">IFFARPWMAEQSESLVRILLGAEAFGTRSSNLSLIIKRLI</sequence>
<evidence type="ECO:0000313" key="1">
    <source>
        <dbReference type="EMBL" id="GAF67702.1"/>
    </source>
</evidence>
<dbReference type="AlphaFoldDB" id="X0RVC2"/>
<reference evidence="1" key="1">
    <citation type="journal article" date="2014" name="Front. Microbiol.">
        <title>High frequency of phylogenetically diverse reductive dehalogenase-homologous genes in deep subseafloor sedimentary metagenomes.</title>
        <authorList>
            <person name="Kawai M."/>
            <person name="Futagami T."/>
            <person name="Toyoda A."/>
            <person name="Takaki Y."/>
            <person name="Nishi S."/>
            <person name="Hori S."/>
            <person name="Arai W."/>
            <person name="Tsubouchi T."/>
            <person name="Morono Y."/>
            <person name="Uchiyama I."/>
            <person name="Ito T."/>
            <person name="Fujiyama A."/>
            <person name="Inagaki F."/>
            <person name="Takami H."/>
        </authorList>
    </citation>
    <scope>NUCLEOTIDE SEQUENCE</scope>
    <source>
        <strain evidence="1">Expedition CK06-06</strain>
    </source>
</reference>
<gene>
    <name evidence="1" type="ORF">S01H1_09787</name>
</gene>